<accession>A0A1W9HY53</accession>
<evidence type="ECO:0000313" key="1">
    <source>
        <dbReference type="EMBL" id="OQW52300.1"/>
    </source>
</evidence>
<dbReference type="EMBL" id="LWDL01000014">
    <property type="protein sequence ID" value="OQW52300.1"/>
    <property type="molecule type" value="Genomic_DNA"/>
</dbReference>
<proteinExistence type="predicted"/>
<evidence type="ECO:0000313" key="2">
    <source>
        <dbReference type="Proteomes" id="UP000192872"/>
    </source>
</evidence>
<dbReference type="AlphaFoldDB" id="A0A1W9HY53"/>
<protein>
    <submittedName>
        <fullName evidence="1">Uncharacterized protein</fullName>
    </submittedName>
</protein>
<reference evidence="1 2" key="1">
    <citation type="journal article" date="2017" name="Water Res.">
        <title>Comammox in drinking water systems.</title>
        <authorList>
            <person name="Wang Y."/>
            <person name="Ma L."/>
            <person name="Mao Y."/>
            <person name="Jiang X."/>
            <person name="Xia Y."/>
            <person name="Yu K."/>
            <person name="Li B."/>
            <person name="Zhang T."/>
        </authorList>
    </citation>
    <scope>NUCLEOTIDE SEQUENCE [LARGE SCALE GENOMIC DNA]</scope>
    <source>
        <strain evidence="1">SG_bin8</strain>
    </source>
</reference>
<sequence length="98" mass="10790">MHGTRQLRLSKISAGLTQDLIGLSEFAHLAFQGLHPLGHLGRHSGPLASVDLGLFDPFQQRLRHAADLPRDRLDGRPSRGMFVFIVEHQPDGTLADFG</sequence>
<comment type="caution">
    <text evidence="1">The sequence shown here is derived from an EMBL/GenBank/DDBJ whole genome shotgun (WGS) entry which is preliminary data.</text>
</comment>
<organism evidence="1 2">
    <name type="scientific">Candidatus Raskinella chloraquaticus</name>
    <dbReference type="NCBI Taxonomy" id="1951219"/>
    <lineage>
        <taxon>Bacteria</taxon>
        <taxon>Pseudomonadati</taxon>
        <taxon>Pseudomonadota</taxon>
        <taxon>Alphaproteobacteria</taxon>
        <taxon>Hyphomicrobiales</taxon>
        <taxon>Phreatobacteraceae</taxon>
        <taxon>Candidatus Raskinella</taxon>
    </lineage>
</organism>
<dbReference type="Proteomes" id="UP000192872">
    <property type="component" value="Unassembled WGS sequence"/>
</dbReference>
<gene>
    <name evidence="1" type="ORF">A4S15_08535</name>
</gene>
<name>A0A1W9HY53_9HYPH</name>